<keyword evidence="1" id="KW-0812">Transmembrane</keyword>
<reference evidence="2" key="1">
    <citation type="submission" date="2014-09" db="EMBL/GenBank/DDBJ databases">
        <authorList>
            <person name="Magalhaes I.L.F."/>
            <person name="Oliveira U."/>
            <person name="Santos F.R."/>
            <person name="Vidigal T.H.D.A."/>
            <person name="Brescovit A.D."/>
            <person name="Santos A.J."/>
        </authorList>
    </citation>
    <scope>NUCLEOTIDE SEQUENCE</scope>
    <source>
        <tissue evidence="2">Shoot tissue taken approximately 20 cm above the soil surface</tissue>
    </source>
</reference>
<accession>A0A0A9ALF5</accession>
<reference evidence="2" key="2">
    <citation type="journal article" date="2015" name="Data Brief">
        <title>Shoot transcriptome of the giant reed, Arundo donax.</title>
        <authorList>
            <person name="Barrero R.A."/>
            <person name="Guerrero F.D."/>
            <person name="Moolhuijzen P."/>
            <person name="Goolsby J.A."/>
            <person name="Tidwell J."/>
            <person name="Bellgard S.E."/>
            <person name="Bellgard M.I."/>
        </authorList>
    </citation>
    <scope>NUCLEOTIDE SEQUENCE</scope>
    <source>
        <tissue evidence="2">Shoot tissue taken approximately 20 cm above the soil surface</tissue>
    </source>
</reference>
<name>A0A0A9ALF5_ARUDO</name>
<keyword evidence="1" id="KW-0472">Membrane</keyword>
<keyword evidence="1" id="KW-1133">Transmembrane helix</keyword>
<dbReference type="EMBL" id="GBRH01249968">
    <property type="protein sequence ID" value="JAD47927.1"/>
    <property type="molecule type" value="Transcribed_RNA"/>
</dbReference>
<evidence type="ECO:0000313" key="2">
    <source>
        <dbReference type="EMBL" id="JAD47927.1"/>
    </source>
</evidence>
<dbReference type="AlphaFoldDB" id="A0A0A9ALF5"/>
<organism evidence="2">
    <name type="scientific">Arundo donax</name>
    <name type="common">Giant reed</name>
    <name type="synonym">Donax arundinaceus</name>
    <dbReference type="NCBI Taxonomy" id="35708"/>
    <lineage>
        <taxon>Eukaryota</taxon>
        <taxon>Viridiplantae</taxon>
        <taxon>Streptophyta</taxon>
        <taxon>Embryophyta</taxon>
        <taxon>Tracheophyta</taxon>
        <taxon>Spermatophyta</taxon>
        <taxon>Magnoliopsida</taxon>
        <taxon>Liliopsida</taxon>
        <taxon>Poales</taxon>
        <taxon>Poaceae</taxon>
        <taxon>PACMAD clade</taxon>
        <taxon>Arundinoideae</taxon>
        <taxon>Arundineae</taxon>
        <taxon>Arundo</taxon>
    </lineage>
</organism>
<protein>
    <submittedName>
        <fullName evidence="2">Uncharacterized protein</fullName>
    </submittedName>
</protein>
<proteinExistence type="predicted"/>
<feature type="transmembrane region" description="Helical" evidence="1">
    <location>
        <begin position="20"/>
        <end position="37"/>
    </location>
</feature>
<sequence length="48" mass="5627">MILWLLDLPQYHITQLQDVLPVICITISSFIICCCTSRKKQHHCSRLN</sequence>
<evidence type="ECO:0000256" key="1">
    <source>
        <dbReference type="SAM" id="Phobius"/>
    </source>
</evidence>